<feature type="transmembrane region" description="Helical" evidence="8">
    <location>
        <begin position="189"/>
        <end position="213"/>
    </location>
</feature>
<evidence type="ECO:0000256" key="6">
    <source>
        <dbReference type="ARBA" id="ARBA00022989"/>
    </source>
</evidence>
<dbReference type="Pfam" id="PF00528">
    <property type="entry name" value="BPD_transp_1"/>
    <property type="match status" value="1"/>
</dbReference>
<evidence type="ECO:0000256" key="1">
    <source>
        <dbReference type="ARBA" id="ARBA00004651"/>
    </source>
</evidence>
<dbReference type="PANTHER" id="PTHR43744">
    <property type="entry name" value="ABC TRANSPORTER PERMEASE PROTEIN MG189-RELATED-RELATED"/>
    <property type="match status" value="1"/>
</dbReference>
<evidence type="ECO:0000259" key="9">
    <source>
        <dbReference type="PROSITE" id="PS50928"/>
    </source>
</evidence>
<dbReference type="InterPro" id="IPR000515">
    <property type="entry name" value="MetI-like"/>
</dbReference>
<feature type="transmembrane region" description="Helical" evidence="8">
    <location>
        <begin position="81"/>
        <end position="102"/>
    </location>
</feature>
<protein>
    <recommendedName>
        <fullName evidence="2">sn-glycerol-3-phosphate transport system permease protein UgpE</fullName>
    </recommendedName>
</protein>
<feature type="domain" description="ABC transmembrane type-1" evidence="9">
    <location>
        <begin position="77"/>
        <end position="267"/>
    </location>
</feature>
<dbReference type="PROSITE" id="PS50928">
    <property type="entry name" value="ABC_TM1"/>
    <property type="match status" value="1"/>
</dbReference>
<dbReference type="PANTHER" id="PTHR43744:SF8">
    <property type="entry name" value="SN-GLYCEROL-3-PHOSPHATE TRANSPORT SYSTEM PERMEASE PROTEIN UGPE"/>
    <property type="match status" value="1"/>
</dbReference>
<keyword evidence="4" id="KW-1003">Cell membrane</keyword>
<feature type="transmembrane region" description="Helical" evidence="8">
    <location>
        <begin position="246"/>
        <end position="267"/>
    </location>
</feature>
<dbReference type="GO" id="GO:0055085">
    <property type="term" value="P:transmembrane transport"/>
    <property type="evidence" value="ECO:0007669"/>
    <property type="project" value="InterPro"/>
</dbReference>
<keyword evidence="3 8" id="KW-0813">Transport</keyword>
<evidence type="ECO:0000313" key="10">
    <source>
        <dbReference type="EMBL" id="QPM69007.1"/>
    </source>
</evidence>
<dbReference type="KEGG" id="alam:RT761_02235"/>
<dbReference type="InterPro" id="IPR035906">
    <property type="entry name" value="MetI-like_sf"/>
</dbReference>
<comment type="subcellular location">
    <subcellularLocation>
        <location evidence="1 8">Cell membrane</location>
        <topology evidence="1 8">Multi-pass membrane protein</topology>
    </subcellularLocation>
</comment>
<evidence type="ECO:0000256" key="2">
    <source>
        <dbReference type="ARBA" id="ARBA00020515"/>
    </source>
</evidence>
<dbReference type="EMBL" id="CP065383">
    <property type="protein sequence ID" value="QPM69007.1"/>
    <property type="molecule type" value="Genomic_DNA"/>
</dbReference>
<keyword evidence="6 8" id="KW-1133">Transmembrane helix</keyword>
<keyword evidence="7 8" id="KW-0472">Membrane</keyword>
<feature type="transmembrane region" description="Helical" evidence="8">
    <location>
        <begin position="147"/>
        <end position="168"/>
    </location>
</feature>
<evidence type="ECO:0000256" key="5">
    <source>
        <dbReference type="ARBA" id="ARBA00022692"/>
    </source>
</evidence>
<dbReference type="RefSeq" id="WP_218111496.1">
    <property type="nucleotide sequence ID" value="NZ_CP065383.1"/>
</dbReference>
<dbReference type="SUPFAM" id="SSF161098">
    <property type="entry name" value="MetI-like"/>
    <property type="match status" value="1"/>
</dbReference>
<dbReference type="CDD" id="cd06261">
    <property type="entry name" value="TM_PBP2"/>
    <property type="match status" value="1"/>
</dbReference>
<name>A0A7T1AN71_ATRLM</name>
<dbReference type="Gene3D" id="1.10.3720.10">
    <property type="entry name" value="MetI-like"/>
    <property type="match status" value="1"/>
</dbReference>
<dbReference type="GO" id="GO:0005886">
    <property type="term" value="C:plasma membrane"/>
    <property type="evidence" value="ECO:0007669"/>
    <property type="project" value="UniProtKB-SubCell"/>
</dbReference>
<keyword evidence="11" id="KW-1185">Reference proteome</keyword>
<evidence type="ECO:0000256" key="8">
    <source>
        <dbReference type="RuleBase" id="RU363032"/>
    </source>
</evidence>
<gene>
    <name evidence="10" type="primary">sugB_23</name>
    <name evidence="10" type="ORF">RT761_02235</name>
</gene>
<proteinExistence type="inferred from homology"/>
<evidence type="ECO:0000256" key="4">
    <source>
        <dbReference type="ARBA" id="ARBA00022475"/>
    </source>
</evidence>
<keyword evidence="5 8" id="KW-0812">Transmembrane</keyword>
<dbReference type="AlphaFoldDB" id="A0A7T1AN71"/>
<evidence type="ECO:0000256" key="3">
    <source>
        <dbReference type="ARBA" id="ARBA00022448"/>
    </source>
</evidence>
<sequence>MYKKSLMRKIKKNYPKIIQYIVLIFIASIFLYPFIWVFISSLKDKGSILANPWGLPTKLIFNNYSQAWQQGNLGRGIFNSLFITCLSVGIILIAACPAAYFFTKVKFKGKFLYYPILMSMTIPTTVLMIPLTFLGKRLNILDSYQGLIFPYAALYIPLGIFILSNFFVSLPNSLEEAAFLDGASRIKTLIHIILPISKPAVFSVMALAFTFIWNEFTLALVLVTDPSIFTIPLSIKSFAGSYSYEFNLVFAALGIVNIILFIILMILQKHFVRGILSGAFKY</sequence>
<evidence type="ECO:0000256" key="7">
    <source>
        <dbReference type="ARBA" id="ARBA00023136"/>
    </source>
</evidence>
<organism evidence="10 11">
    <name type="scientific">Atribacter laminatus</name>
    <dbReference type="NCBI Taxonomy" id="2847778"/>
    <lineage>
        <taxon>Bacteria</taxon>
        <taxon>Pseudomonadati</taxon>
        <taxon>Atribacterota</taxon>
        <taxon>Atribacteria</taxon>
        <taxon>Atribacterales</taxon>
        <taxon>Atribacteraceae</taxon>
        <taxon>Atribacter</taxon>
    </lineage>
</organism>
<reference evidence="10 11" key="1">
    <citation type="journal article" date="2021" name="Nat. Commun.">
        <title>Isolation of a member of the candidate phylum Atribacteria reveals a unique cell membrane structure.</title>
        <authorList>
            <person name="Taiki K."/>
            <person name="Nobu M.K."/>
            <person name="Kusada H."/>
            <person name="Meng X.-Y."/>
            <person name="Hosoki N."/>
            <person name="Uematsu K."/>
            <person name="Yoshioka H."/>
            <person name="Kamagata Y."/>
            <person name="Tamaki H."/>
        </authorList>
    </citation>
    <scope>NUCLEOTIDE SEQUENCE [LARGE SCALE GENOMIC DNA]</scope>
    <source>
        <strain evidence="10 11">RT761</strain>
    </source>
</reference>
<feature type="transmembrane region" description="Helical" evidence="8">
    <location>
        <begin position="111"/>
        <end position="135"/>
    </location>
</feature>
<accession>A0A7T1AN71</accession>
<feature type="transmembrane region" description="Helical" evidence="8">
    <location>
        <begin position="20"/>
        <end position="39"/>
    </location>
</feature>
<evidence type="ECO:0000313" key="11">
    <source>
        <dbReference type="Proteomes" id="UP000594463"/>
    </source>
</evidence>
<comment type="similarity">
    <text evidence="8">Belongs to the binding-protein-dependent transport system permease family.</text>
</comment>
<dbReference type="Proteomes" id="UP000594463">
    <property type="component" value="Chromosome"/>
</dbReference>